<evidence type="ECO:0000259" key="10">
    <source>
        <dbReference type="PROSITE" id="PS50263"/>
    </source>
</evidence>
<dbReference type="NCBIfam" id="TIGR00552">
    <property type="entry name" value="nadE"/>
    <property type="match status" value="1"/>
</dbReference>
<dbReference type="SUPFAM" id="SSF52402">
    <property type="entry name" value="Adenine nucleotide alpha hydrolases-like"/>
    <property type="match status" value="1"/>
</dbReference>
<comment type="similarity">
    <text evidence="2 7 8">In the C-terminal section; belongs to the NAD synthetase family.</text>
</comment>
<feature type="active site" description="Nucleophile; for glutaminase activity" evidence="7">
    <location>
        <position position="179"/>
    </location>
</feature>
<dbReference type="InterPro" id="IPR003694">
    <property type="entry name" value="NAD_synthase"/>
</dbReference>
<dbReference type="Pfam" id="PF00795">
    <property type="entry name" value="CN_hydrolase"/>
    <property type="match status" value="1"/>
</dbReference>
<feature type="domain" description="CN hydrolase" evidence="10">
    <location>
        <begin position="14"/>
        <end position="279"/>
    </location>
</feature>
<dbReference type="InterPro" id="IPR014729">
    <property type="entry name" value="Rossmann-like_a/b/a_fold"/>
</dbReference>
<proteinExistence type="inferred from homology"/>
<dbReference type="PANTHER" id="PTHR23090">
    <property type="entry name" value="NH 3 /GLUTAMINE-DEPENDENT NAD + SYNTHETASE"/>
    <property type="match status" value="1"/>
</dbReference>
<feature type="binding site" evidence="7">
    <location>
        <begin position="370"/>
        <end position="377"/>
    </location>
    <ligand>
        <name>ATP</name>
        <dbReference type="ChEBI" id="CHEBI:30616"/>
    </ligand>
</feature>
<keyword evidence="5 7" id="KW-0067">ATP-binding</keyword>
<evidence type="ECO:0000256" key="6">
    <source>
        <dbReference type="ARBA" id="ARBA00023027"/>
    </source>
</evidence>
<feature type="binding site" evidence="7">
    <location>
        <position position="484"/>
    </location>
    <ligand>
        <name>ATP</name>
        <dbReference type="ChEBI" id="CHEBI:30616"/>
    </ligand>
</feature>
<feature type="binding site" evidence="7">
    <location>
        <position position="460"/>
    </location>
    <ligand>
        <name>deamido-NAD(+)</name>
        <dbReference type="ChEBI" id="CHEBI:58437"/>
        <note>ligand shared between two neighboring subunits</note>
    </ligand>
</feature>
<dbReference type="PIRSF" id="PIRSF006630">
    <property type="entry name" value="NADS_GAT"/>
    <property type="match status" value="1"/>
</dbReference>
<dbReference type="Gene3D" id="3.60.110.10">
    <property type="entry name" value="Carbon-nitrogen hydrolase"/>
    <property type="match status" value="1"/>
</dbReference>
<dbReference type="RefSeq" id="WP_071068745.1">
    <property type="nucleotide sequence ID" value="NZ_CP017754.1"/>
</dbReference>
<dbReference type="InterPro" id="IPR014445">
    <property type="entry name" value="Gln-dep_NAD_synthase"/>
</dbReference>
<dbReference type="Gene3D" id="3.40.50.620">
    <property type="entry name" value="HUPs"/>
    <property type="match status" value="1"/>
</dbReference>
<evidence type="ECO:0000256" key="8">
    <source>
        <dbReference type="PIRNR" id="PIRNR006630"/>
    </source>
</evidence>
<dbReference type="EC" id="6.3.5.1" evidence="7 8"/>
<dbReference type="InterPro" id="IPR022310">
    <property type="entry name" value="NAD/GMP_synthase"/>
</dbReference>
<evidence type="ECO:0000256" key="4">
    <source>
        <dbReference type="ARBA" id="ARBA00022741"/>
    </source>
</evidence>
<dbReference type="PROSITE" id="PS50263">
    <property type="entry name" value="CN_HYDROLASE"/>
    <property type="match status" value="1"/>
</dbReference>
<evidence type="ECO:0000256" key="2">
    <source>
        <dbReference type="ARBA" id="ARBA00007145"/>
    </source>
</evidence>
<comment type="similarity">
    <text evidence="9">Belongs to the NAD synthetase family.</text>
</comment>
<dbReference type="Proteomes" id="UP000177515">
    <property type="component" value="Chromosome 1"/>
</dbReference>
<accession>A0ABN4TKF5</accession>
<gene>
    <name evidence="7" type="primary">nadE</name>
    <name evidence="11" type="ORF">BKK80_06185</name>
</gene>
<dbReference type="HAMAP" id="MF_02090">
    <property type="entry name" value="NadE_glutamine_dep"/>
    <property type="match status" value="1"/>
</dbReference>
<feature type="binding site" evidence="7">
    <location>
        <position position="212"/>
    </location>
    <ligand>
        <name>L-glutamine</name>
        <dbReference type="ChEBI" id="CHEBI:58359"/>
    </ligand>
</feature>
<comment type="catalytic activity">
    <reaction evidence="7 8">
        <text>deamido-NAD(+) + L-glutamine + ATP + H2O = L-glutamate + AMP + diphosphate + NAD(+) + H(+)</text>
        <dbReference type="Rhea" id="RHEA:24384"/>
        <dbReference type="ChEBI" id="CHEBI:15377"/>
        <dbReference type="ChEBI" id="CHEBI:15378"/>
        <dbReference type="ChEBI" id="CHEBI:29985"/>
        <dbReference type="ChEBI" id="CHEBI:30616"/>
        <dbReference type="ChEBI" id="CHEBI:33019"/>
        <dbReference type="ChEBI" id="CHEBI:57540"/>
        <dbReference type="ChEBI" id="CHEBI:58359"/>
        <dbReference type="ChEBI" id="CHEBI:58437"/>
        <dbReference type="ChEBI" id="CHEBI:456215"/>
        <dbReference type="EC" id="6.3.5.1"/>
    </reaction>
</comment>
<feature type="active site" description="Proton acceptor; for glutaminase activity" evidence="7">
    <location>
        <position position="54"/>
    </location>
</feature>
<evidence type="ECO:0000256" key="7">
    <source>
        <dbReference type="HAMAP-Rule" id="MF_02090"/>
    </source>
</evidence>
<keyword evidence="6 7" id="KW-0520">NAD</keyword>
<dbReference type="CDD" id="cd00553">
    <property type="entry name" value="NAD_synthase"/>
    <property type="match status" value="1"/>
</dbReference>
<feature type="binding site" evidence="7">
    <location>
        <begin position="494"/>
        <end position="497"/>
    </location>
    <ligand>
        <name>deamido-NAD(+)</name>
        <dbReference type="ChEBI" id="CHEBI:58437"/>
        <note>ligand shared between two neighboring subunits</note>
    </ligand>
</feature>
<dbReference type="NCBIfam" id="NF002730">
    <property type="entry name" value="PRK02628.1"/>
    <property type="match status" value="1"/>
</dbReference>
<evidence type="ECO:0000256" key="5">
    <source>
        <dbReference type="ARBA" id="ARBA00022840"/>
    </source>
</evidence>
<organism evidence="11 12">
    <name type="scientific">Cupriavidus malaysiensis</name>
    <dbReference type="NCBI Taxonomy" id="367825"/>
    <lineage>
        <taxon>Bacteria</taxon>
        <taxon>Pseudomonadati</taxon>
        <taxon>Pseudomonadota</taxon>
        <taxon>Betaproteobacteria</taxon>
        <taxon>Burkholderiales</taxon>
        <taxon>Burkholderiaceae</taxon>
        <taxon>Cupriavidus</taxon>
    </lineage>
</organism>
<dbReference type="EMBL" id="CP017754">
    <property type="protein sequence ID" value="AOZ05440.1"/>
    <property type="molecule type" value="Genomic_DNA"/>
</dbReference>
<keyword evidence="4 7" id="KW-0547">Nucleotide-binding</keyword>
<feature type="binding site" evidence="7">
    <location>
        <position position="640"/>
    </location>
    <ligand>
        <name>deamido-NAD(+)</name>
        <dbReference type="ChEBI" id="CHEBI:58437"/>
        <note>ligand shared between two neighboring subunits</note>
    </ligand>
</feature>
<feature type="active site" description="For glutaminase activity" evidence="7">
    <location>
        <position position="123"/>
    </location>
</feature>
<dbReference type="Pfam" id="PF02540">
    <property type="entry name" value="NAD_synthase"/>
    <property type="match status" value="1"/>
</dbReference>
<feature type="binding site" evidence="7">
    <location>
        <position position="489"/>
    </location>
    <ligand>
        <name>deamido-NAD(+)</name>
        <dbReference type="ChEBI" id="CHEBI:58437"/>
        <note>ligand shared between two neighboring subunits</note>
    </ligand>
</feature>
<evidence type="ECO:0000256" key="3">
    <source>
        <dbReference type="ARBA" id="ARBA00022598"/>
    </source>
</evidence>
<keyword evidence="3 7" id="KW-0436">Ligase</keyword>
<evidence type="ECO:0000256" key="1">
    <source>
        <dbReference type="ARBA" id="ARBA00005188"/>
    </source>
</evidence>
<feature type="binding site" evidence="7">
    <location>
        <position position="129"/>
    </location>
    <ligand>
        <name>L-glutamine</name>
        <dbReference type="ChEBI" id="CHEBI:58359"/>
    </ligand>
</feature>
<dbReference type="PANTHER" id="PTHR23090:SF9">
    <property type="entry name" value="GLUTAMINE-DEPENDENT NAD(+) SYNTHETASE"/>
    <property type="match status" value="1"/>
</dbReference>
<keyword evidence="12" id="KW-1185">Reference proteome</keyword>
<dbReference type="InterPro" id="IPR003010">
    <property type="entry name" value="C-N_Hydrolase"/>
</dbReference>
<dbReference type="CDD" id="cd07570">
    <property type="entry name" value="GAT_Gln-NAD-synth"/>
    <property type="match status" value="1"/>
</dbReference>
<evidence type="ECO:0000313" key="11">
    <source>
        <dbReference type="EMBL" id="AOZ05440.1"/>
    </source>
</evidence>
<name>A0ABN4TKF5_9BURK</name>
<sequence length="690" mass="75227">MSDSFFNLYSHGFARVAVGVPECRVADPAFNAQQTIALARQAAQQGAALVAFPELGLSAYTCEDLFHQRALLDACESALAEIVAASAQLAPALVVGMPLRVEHQLFNCAVVVAGGRIHGVVPKSYLPNYWEFYEARQFSAADCAAAGSVSLAGQTVPFGAGLLFEVENIPFFRFHVEICEDVWVPVPPSSFAALAGATVLVNLSASNIVVGKSGYRHQLVAQQSARCLAAYLYTSAGKGESSTDLAWDGQALIYENGELLGESERFADSSHLLVADVDLERLSRERMHQTTFGQSVRRHREEVARFEVVRLRVGVPEGQPLPLVRKVERFPYVPADARRRDARCREVYNIQVQALVQRLSSSGIAKVVIGVSGGLDSTHALLVCAKAMDRLGLPRTNILAYTMPGFATSERTLRQARRLMELVGCSASEIDIRPSCLAMLKDLGHPYAEGKPVYDVTFENVQAGERTNHLFRLANFQHAIVIGTGDLSELALGWCTYGVGDHMSHYNVNASVPKTLISHLVRWVAETGQVADGGEGVLLDILDTEISPELVPGNSSSGPEQKTESVIGPYELQDFHLYYTLRFGFTPSKVAFLALAAWGDRERGEWPEGPHVPRHEYTLAEIKRVLGIFVDRFFRTSQFKRSCIPNAPKVGSGGSLSPRGDWRAPSDGESAVWMRDLARIPDGPDSAQAG</sequence>
<dbReference type="SUPFAM" id="SSF56317">
    <property type="entry name" value="Carbon-nitrogen hydrolase"/>
    <property type="match status" value="1"/>
</dbReference>
<evidence type="ECO:0000313" key="12">
    <source>
        <dbReference type="Proteomes" id="UP000177515"/>
    </source>
</evidence>
<dbReference type="Gene3D" id="1.10.10.1140">
    <property type="entry name" value="Glutamine-dependent NAD+ synthetase, C-terminal domain"/>
    <property type="match status" value="1"/>
</dbReference>
<comment type="function">
    <text evidence="7">Catalyzes the ATP-dependent amidation of deamido-NAD to form NAD. Uses L-glutamine as a nitrogen source.</text>
</comment>
<dbReference type="InterPro" id="IPR041856">
    <property type="entry name" value="NAD+_synth_C"/>
</dbReference>
<protein>
    <recommendedName>
        <fullName evidence="7 8">Glutamine-dependent NAD(+) synthetase</fullName>
        <ecNumber evidence="7 8">6.3.5.1</ecNumber>
    </recommendedName>
    <alternativeName>
        <fullName evidence="7 8">NAD(+) synthase [glutamine-hydrolyzing]</fullName>
    </alternativeName>
</protein>
<comment type="pathway">
    <text evidence="1 7 8">Cofactor biosynthesis; NAD(+) biosynthesis; NAD(+) from deamido-NAD(+) (L-Gln route): step 1/1.</text>
</comment>
<reference evidence="11 12" key="1">
    <citation type="submission" date="2016-10" db="EMBL/GenBank/DDBJ databases">
        <title>Complete genome sequences of three Cupriavidus strains isolated from various Malaysian environments.</title>
        <authorList>
            <person name="Abdullah A.A.-A."/>
            <person name="Shafie N.A.H."/>
            <person name="Lau N.S."/>
        </authorList>
    </citation>
    <scope>NUCLEOTIDE SEQUENCE [LARGE SCALE GENOMIC DNA]</scope>
    <source>
        <strain evidence="11 12">USMAA1020</strain>
    </source>
</reference>
<dbReference type="InterPro" id="IPR036526">
    <property type="entry name" value="C-N_Hydrolase_sf"/>
</dbReference>
<evidence type="ECO:0000256" key="9">
    <source>
        <dbReference type="RuleBase" id="RU003811"/>
    </source>
</evidence>
<feature type="binding site" evidence="7">
    <location>
        <position position="206"/>
    </location>
    <ligand>
        <name>L-glutamine</name>
        <dbReference type="ChEBI" id="CHEBI:58359"/>
    </ligand>
</feature>